<dbReference type="NCBIfam" id="TIGR02432">
    <property type="entry name" value="lysidine_TilS_N"/>
    <property type="match status" value="1"/>
</dbReference>
<keyword evidence="2 6" id="KW-0819">tRNA processing</keyword>
<evidence type="ECO:0000256" key="4">
    <source>
        <dbReference type="ARBA" id="ARBA00022840"/>
    </source>
</evidence>
<dbReference type="InterPro" id="IPR012094">
    <property type="entry name" value="tRNA_Ile_lys_synt"/>
</dbReference>
<feature type="chain" id="PRO_5045643925" description="tRNA(Ile)-lysidine synthase" evidence="7">
    <location>
        <begin position="27"/>
        <end position="295"/>
    </location>
</feature>
<comment type="domain">
    <text evidence="6">The N-terminal region contains the highly conserved SGGXDS motif, predicted to be a P-loop motif involved in ATP binding.</text>
</comment>
<dbReference type="GO" id="GO:0032267">
    <property type="term" value="F:tRNA(Ile)-lysidine synthase activity"/>
    <property type="evidence" value="ECO:0007669"/>
    <property type="project" value="UniProtKB-EC"/>
</dbReference>
<dbReference type="InterPro" id="IPR014729">
    <property type="entry name" value="Rossmann-like_a/b/a_fold"/>
</dbReference>
<dbReference type="Proteomes" id="UP001160625">
    <property type="component" value="Unassembled WGS sequence"/>
</dbReference>
<dbReference type="PANTHER" id="PTHR43033:SF1">
    <property type="entry name" value="TRNA(ILE)-LYSIDINE SYNTHASE-RELATED"/>
    <property type="match status" value="1"/>
</dbReference>
<dbReference type="Gene3D" id="3.40.50.620">
    <property type="entry name" value="HUPs"/>
    <property type="match status" value="1"/>
</dbReference>
<feature type="signal peptide" evidence="7">
    <location>
        <begin position="1"/>
        <end position="26"/>
    </location>
</feature>
<keyword evidence="1 6" id="KW-0436">Ligase</keyword>
<evidence type="ECO:0000313" key="10">
    <source>
        <dbReference type="Proteomes" id="UP001160625"/>
    </source>
</evidence>
<evidence type="ECO:0000256" key="5">
    <source>
        <dbReference type="ARBA" id="ARBA00048539"/>
    </source>
</evidence>
<evidence type="ECO:0000259" key="8">
    <source>
        <dbReference type="Pfam" id="PF01171"/>
    </source>
</evidence>
<comment type="subcellular location">
    <subcellularLocation>
        <location evidence="6">Cytoplasm</location>
    </subcellularLocation>
</comment>
<evidence type="ECO:0000256" key="2">
    <source>
        <dbReference type="ARBA" id="ARBA00022694"/>
    </source>
</evidence>
<dbReference type="SUPFAM" id="SSF52402">
    <property type="entry name" value="Adenine nucleotide alpha hydrolases-like"/>
    <property type="match status" value="1"/>
</dbReference>
<keyword evidence="3 6" id="KW-0547">Nucleotide-binding</keyword>
<evidence type="ECO:0000256" key="7">
    <source>
        <dbReference type="SAM" id="SignalP"/>
    </source>
</evidence>
<comment type="caution">
    <text evidence="9">The sequence shown here is derived from an EMBL/GenBank/DDBJ whole genome shotgun (WGS) entry which is preliminary data.</text>
</comment>
<keyword evidence="7" id="KW-0732">Signal</keyword>
<evidence type="ECO:0000256" key="1">
    <source>
        <dbReference type="ARBA" id="ARBA00022598"/>
    </source>
</evidence>
<evidence type="ECO:0000256" key="6">
    <source>
        <dbReference type="HAMAP-Rule" id="MF_01161"/>
    </source>
</evidence>
<proteinExistence type="inferred from homology"/>
<feature type="domain" description="tRNA(Ile)-lysidine/2-thiocytidine synthase N-terminal" evidence="8">
    <location>
        <begin position="3"/>
        <end position="178"/>
    </location>
</feature>
<dbReference type="PANTHER" id="PTHR43033">
    <property type="entry name" value="TRNA(ILE)-LYSIDINE SYNTHASE-RELATED"/>
    <property type="match status" value="1"/>
</dbReference>
<dbReference type="InterPro" id="IPR012795">
    <property type="entry name" value="tRNA_Ile_lys_synt_N"/>
</dbReference>
<comment type="catalytic activity">
    <reaction evidence="5 6">
        <text>cytidine(34) in tRNA(Ile2) + L-lysine + ATP = lysidine(34) in tRNA(Ile2) + AMP + diphosphate + H(+)</text>
        <dbReference type="Rhea" id="RHEA:43744"/>
        <dbReference type="Rhea" id="RHEA-COMP:10625"/>
        <dbReference type="Rhea" id="RHEA-COMP:10670"/>
        <dbReference type="ChEBI" id="CHEBI:15378"/>
        <dbReference type="ChEBI" id="CHEBI:30616"/>
        <dbReference type="ChEBI" id="CHEBI:32551"/>
        <dbReference type="ChEBI" id="CHEBI:33019"/>
        <dbReference type="ChEBI" id="CHEBI:82748"/>
        <dbReference type="ChEBI" id="CHEBI:83665"/>
        <dbReference type="ChEBI" id="CHEBI:456215"/>
        <dbReference type="EC" id="6.3.4.19"/>
    </reaction>
</comment>
<keyword evidence="6" id="KW-0963">Cytoplasm</keyword>
<protein>
    <recommendedName>
        <fullName evidence="6">tRNA(Ile)-lysidine synthase</fullName>
        <ecNumber evidence="6">6.3.4.19</ecNumber>
    </recommendedName>
    <alternativeName>
        <fullName evidence="6">tRNA(Ile)-2-lysyl-cytidine synthase</fullName>
    </alternativeName>
    <alternativeName>
        <fullName evidence="6">tRNA(Ile)-lysidine synthetase</fullName>
    </alternativeName>
</protein>
<reference evidence="9" key="1">
    <citation type="submission" date="2023-04" db="EMBL/GenBank/DDBJ databases">
        <title>Sphingomonas sp. MAHUQ-71 isolated from rice field.</title>
        <authorList>
            <person name="Huq M.A."/>
        </authorList>
    </citation>
    <scope>NUCLEOTIDE SEQUENCE</scope>
    <source>
        <strain evidence="9">MAHUQ-71</strain>
    </source>
</reference>
<name>A0ABT6N3N3_9SPHN</name>
<keyword evidence="4 6" id="KW-0067">ATP-binding</keyword>
<dbReference type="Pfam" id="PF01171">
    <property type="entry name" value="ATP_bind_3"/>
    <property type="match status" value="1"/>
</dbReference>
<gene>
    <name evidence="6 9" type="primary">tilS</name>
    <name evidence="9" type="ORF">QGN17_14330</name>
</gene>
<dbReference type="RefSeq" id="WP_281045270.1">
    <property type="nucleotide sequence ID" value="NZ_JARYGZ010000002.1"/>
</dbReference>
<dbReference type="EC" id="6.3.4.19" evidence="6"/>
<accession>A0ABT6N3N3</accession>
<evidence type="ECO:0000313" key="9">
    <source>
        <dbReference type="EMBL" id="MDH7639909.1"/>
    </source>
</evidence>
<dbReference type="InterPro" id="IPR011063">
    <property type="entry name" value="TilS/TtcA_N"/>
</dbReference>
<evidence type="ECO:0000256" key="3">
    <source>
        <dbReference type="ARBA" id="ARBA00022741"/>
    </source>
</evidence>
<dbReference type="CDD" id="cd01992">
    <property type="entry name" value="TilS_N"/>
    <property type="match status" value="1"/>
</dbReference>
<comment type="similarity">
    <text evidence="6">Belongs to the tRNA(Ile)-lysidine synthase family.</text>
</comment>
<keyword evidence="10" id="KW-1185">Reference proteome</keyword>
<sequence>MGIALSGGPDSLALLILAAAAGPAMALTVDHGLRADSAAEAGTAGAVAASLGVPHHIARVSVADGGEGLQGEARRARYAALGDWARREGLAAILTAHHADDQAETMLMRLSRGAGLSGLTGIRPARLLDEDDPAGPWLLRPLLGWRKAELEGIVAAAGITPARDPSNHSDRFDRTAARALLAAHPWLDPIRFSSSADHLRDADTALEATTDRLLADAVSLSGDTVRLTPGDAPREIVRRALRRLFSGHFGAHPDGPGLDRLMATLATGGTATLGPVLAKGGPVWSLRRAPPRRST</sequence>
<dbReference type="EMBL" id="JARYGZ010000002">
    <property type="protein sequence ID" value="MDH7639909.1"/>
    <property type="molecule type" value="Genomic_DNA"/>
</dbReference>
<comment type="function">
    <text evidence="6">Ligates lysine onto the cytidine present at position 34 of the AUA codon-specific tRNA(Ile) that contains the anticodon CAU, in an ATP-dependent manner. Cytidine is converted to lysidine, thus changing the amino acid specificity of the tRNA from methionine to isoleucine.</text>
</comment>
<feature type="binding site" evidence="6">
    <location>
        <begin position="6"/>
        <end position="11"/>
    </location>
    <ligand>
        <name>ATP</name>
        <dbReference type="ChEBI" id="CHEBI:30616"/>
    </ligand>
</feature>
<dbReference type="HAMAP" id="MF_01161">
    <property type="entry name" value="tRNA_Ile_lys_synt"/>
    <property type="match status" value="1"/>
</dbReference>
<organism evidence="9 10">
    <name type="scientific">Sphingomonas oryzagri</name>
    <dbReference type="NCBI Taxonomy" id="3042314"/>
    <lineage>
        <taxon>Bacteria</taxon>
        <taxon>Pseudomonadati</taxon>
        <taxon>Pseudomonadota</taxon>
        <taxon>Alphaproteobacteria</taxon>
        <taxon>Sphingomonadales</taxon>
        <taxon>Sphingomonadaceae</taxon>
        <taxon>Sphingomonas</taxon>
    </lineage>
</organism>